<organism evidence="9">
    <name type="scientific">marine sediment metagenome</name>
    <dbReference type="NCBI Taxonomy" id="412755"/>
    <lineage>
        <taxon>unclassified sequences</taxon>
        <taxon>metagenomes</taxon>
        <taxon>ecological metagenomes</taxon>
    </lineage>
</organism>
<evidence type="ECO:0000256" key="5">
    <source>
        <dbReference type="ARBA" id="ARBA00022741"/>
    </source>
</evidence>
<reference evidence="9" key="1">
    <citation type="journal article" date="2015" name="Nature">
        <title>Complex archaea that bridge the gap between prokaryotes and eukaryotes.</title>
        <authorList>
            <person name="Spang A."/>
            <person name="Saw J.H."/>
            <person name="Jorgensen S.L."/>
            <person name="Zaremba-Niedzwiedzka K."/>
            <person name="Martijn J."/>
            <person name="Lind A.E."/>
            <person name="van Eijk R."/>
            <person name="Schleper C."/>
            <person name="Guy L."/>
            <person name="Ettema T.J."/>
        </authorList>
    </citation>
    <scope>NUCLEOTIDE SEQUENCE</scope>
</reference>
<evidence type="ECO:0000256" key="2">
    <source>
        <dbReference type="ARBA" id="ARBA00012726"/>
    </source>
</evidence>
<protein>
    <recommendedName>
        <fullName evidence="2">3'-phosphate/5'-hydroxy nucleic acid ligase</fullName>
        <ecNumber evidence="2">6.5.1.8</ecNumber>
    </recommendedName>
</protein>
<comment type="cofactor">
    <cofactor evidence="1">
        <name>Mn(2+)</name>
        <dbReference type="ChEBI" id="CHEBI:29035"/>
    </cofactor>
</comment>
<dbReference type="SUPFAM" id="SSF103365">
    <property type="entry name" value="Hypothetical protein PH1602"/>
    <property type="match status" value="1"/>
</dbReference>
<evidence type="ECO:0000256" key="7">
    <source>
        <dbReference type="ARBA" id="ARBA00023211"/>
    </source>
</evidence>
<gene>
    <name evidence="9" type="ORF">LCGC14_2220870</name>
</gene>
<keyword evidence="7" id="KW-0464">Manganese</keyword>
<evidence type="ECO:0000313" key="9">
    <source>
        <dbReference type="EMBL" id="KKL58884.1"/>
    </source>
</evidence>
<dbReference type="InterPro" id="IPR036025">
    <property type="entry name" value="RtcB-like_sf"/>
</dbReference>
<accession>A0A0F9DB51</accession>
<dbReference type="GO" id="GO:0005525">
    <property type="term" value="F:GTP binding"/>
    <property type="evidence" value="ECO:0007669"/>
    <property type="project" value="UniProtKB-KW"/>
</dbReference>
<dbReference type="GO" id="GO:0170057">
    <property type="term" value="F:RNA ligase (GTP) activity"/>
    <property type="evidence" value="ECO:0007669"/>
    <property type="project" value="UniProtKB-EC"/>
</dbReference>
<keyword evidence="3" id="KW-0436">Ligase</keyword>
<sequence length="48" mass="5264">KGIIHGMRNKNDLDEAAGAYKDIDIVMKNQEDLVEVLVELSPLAVIKG</sequence>
<dbReference type="EMBL" id="LAZR01029668">
    <property type="protein sequence ID" value="KKL58884.1"/>
    <property type="molecule type" value="Genomic_DNA"/>
</dbReference>
<evidence type="ECO:0000256" key="1">
    <source>
        <dbReference type="ARBA" id="ARBA00001936"/>
    </source>
</evidence>
<dbReference type="GO" id="GO:0006396">
    <property type="term" value="P:RNA processing"/>
    <property type="evidence" value="ECO:0007669"/>
    <property type="project" value="InterPro"/>
</dbReference>
<comment type="caution">
    <text evidence="9">The sequence shown here is derived from an EMBL/GenBank/DDBJ whole genome shotgun (WGS) entry which is preliminary data.</text>
</comment>
<feature type="non-terminal residue" evidence="9">
    <location>
        <position position="1"/>
    </location>
</feature>
<keyword evidence="4" id="KW-0479">Metal-binding</keyword>
<keyword evidence="5" id="KW-0547">Nucleotide-binding</keyword>
<dbReference type="GO" id="GO:0046872">
    <property type="term" value="F:metal ion binding"/>
    <property type="evidence" value="ECO:0007669"/>
    <property type="project" value="UniProtKB-KW"/>
</dbReference>
<evidence type="ECO:0000256" key="4">
    <source>
        <dbReference type="ARBA" id="ARBA00022723"/>
    </source>
</evidence>
<dbReference type="EC" id="6.5.1.8" evidence="2"/>
<dbReference type="Gene3D" id="3.90.1860.10">
    <property type="entry name" value="tRNA-splicing ligase RtcB"/>
    <property type="match status" value="1"/>
</dbReference>
<dbReference type="Pfam" id="PF01139">
    <property type="entry name" value="RtcB"/>
    <property type="match status" value="1"/>
</dbReference>
<dbReference type="AlphaFoldDB" id="A0A0F9DB51"/>
<comment type="catalytic activity">
    <reaction evidence="8">
        <text>a 3'-end 3'-phospho-ribonucleotide-RNA + a 5'-end dephospho-ribonucleoside-RNA + GTP = a ribonucleotidyl-ribonucleotide-RNA + GMP + diphosphate</text>
        <dbReference type="Rhea" id="RHEA:68076"/>
        <dbReference type="Rhea" id="RHEA-COMP:10463"/>
        <dbReference type="Rhea" id="RHEA-COMP:13936"/>
        <dbReference type="Rhea" id="RHEA-COMP:17355"/>
        <dbReference type="ChEBI" id="CHEBI:33019"/>
        <dbReference type="ChEBI" id="CHEBI:37565"/>
        <dbReference type="ChEBI" id="CHEBI:58115"/>
        <dbReference type="ChEBI" id="CHEBI:83062"/>
        <dbReference type="ChEBI" id="CHEBI:138284"/>
        <dbReference type="ChEBI" id="CHEBI:173118"/>
        <dbReference type="EC" id="6.5.1.8"/>
    </reaction>
</comment>
<dbReference type="InterPro" id="IPR001233">
    <property type="entry name" value="RtcB"/>
</dbReference>
<proteinExistence type="predicted"/>
<evidence type="ECO:0000256" key="3">
    <source>
        <dbReference type="ARBA" id="ARBA00022598"/>
    </source>
</evidence>
<name>A0A0F9DB51_9ZZZZ</name>
<keyword evidence="6" id="KW-0342">GTP-binding</keyword>
<evidence type="ECO:0000256" key="6">
    <source>
        <dbReference type="ARBA" id="ARBA00023134"/>
    </source>
</evidence>
<evidence type="ECO:0000256" key="8">
    <source>
        <dbReference type="ARBA" id="ARBA00047746"/>
    </source>
</evidence>